<reference evidence="1 2" key="1">
    <citation type="submission" date="2018-09" db="EMBL/GenBank/DDBJ databases">
        <title>Bacillus saliacetes sp. nov., isolated from Thai shrimp paste (Ka-pi).</title>
        <authorList>
            <person name="Daroonpunt R."/>
            <person name="Tanasupawat S."/>
            <person name="Yiamsombut S."/>
        </authorList>
    </citation>
    <scope>NUCLEOTIDE SEQUENCE [LARGE SCALE GENOMIC DNA]</scope>
    <source>
        <strain evidence="1 2">SKP7-4</strain>
    </source>
</reference>
<keyword evidence="2" id="KW-1185">Reference proteome</keyword>
<gene>
    <name evidence="1" type="ORF">D3H55_10770</name>
</gene>
<dbReference type="PANTHER" id="PTHR34796:SF1">
    <property type="entry name" value="EXPRESSED PROTEIN"/>
    <property type="match status" value="1"/>
</dbReference>
<dbReference type="InterPro" id="IPR023203">
    <property type="entry name" value="TTHA0068_sf"/>
</dbReference>
<dbReference type="PANTHER" id="PTHR34796">
    <property type="entry name" value="EXPRESSED PROTEIN"/>
    <property type="match status" value="1"/>
</dbReference>
<dbReference type="AlphaFoldDB" id="A0A3A1R3K9"/>
<dbReference type="RefSeq" id="WP_119546923.1">
    <property type="nucleotide sequence ID" value="NZ_QXIR01000013.1"/>
</dbReference>
<dbReference type="EMBL" id="QXIR01000013">
    <property type="protein sequence ID" value="RIW33565.1"/>
    <property type="molecule type" value="Genomic_DNA"/>
</dbReference>
<dbReference type="SUPFAM" id="SSF140663">
    <property type="entry name" value="TTHA0068-like"/>
    <property type="match status" value="1"/>
</dbReference>
<evidence type="ECO:0000313" key="2">
    <source>
        <dbReference type="Proteomes" id="UP000265801"/>
    </source>
</evidence>
<evidence type="ECO:0000313" key="1">
    <source>
        <dbReference type="EMBL" id="RIW33565.1"/>
    </source>
</evidence>
<proteinExistence type="predicted"/>
<dbReference type="Gene3D" id="1.10.3450.10">
    <property type="entry name" value="TTHA0068-like"/>
    <property type="match status" value="1"/>
</dbReference>
<name>A0A3A1R3K9_9BACI</name>
<accession>A0A3A1R3K9</accession>
<organism evidence="1 2">
    <name type="scientific">Bacillus salacetis</name>
    <dbReference type="NCBI Taxonomy" id="2315464"/>
    <lineage>
        <taxon>Bacteria</taxon>
        <taxon>Bacillati</taxon>
        <taxon>Bacillota</taxon>
        <taxon>Bacilli</taxon>
        <taxon>Bacillales</taxon>
        <taxon>Bacillaceae</taxon>
        <taxon>Bacillus</taxon>
    </lineage>
</organism>
<dbReference type="OrthoDB" id="165483at2"/>
<sequence length="169" mass="20211">MNYPKEYLDYLIHFHCDRDYFECHEVLEEYWKKTDPGNRDSVWVGLIQVAVGFYHFRRQNRTGAARMMQKGWANLKHHKRSLQELGIDPSRLQKIMEQTIENIISGERYISIRLPVSNELKQMLQAKCGESSSNQRVPASIIHRHSRRDRTEVIREREKALLMRKKQKD</sequence>
<dbReference type="InterPro" id="IPR005500">
    <property type="entry name" value="DUF309"/>
</dbReference>
<dbReference type="Pfam" id="PF03745">
    <property type="entry name" value="DUF309"/>
    <property type="match status" value="1"/>
</dbReference>
<comment type="caution">
    <text evidence="1">The sequence shown here is derived from an EMBL/GenBank/DDBJ whole genome shotgun (WGS) entry which is preliminary data.</text>
</comment>
<dbReference type="Proteomes" id="UP000265801">
    <property type="component" value="Unassembled WGS sequence"/>
</dbReference>
<protein>
    <submittedName>
        <fullName evidence="1">DUF309 domain-containing protein</fullName>
    </submittedName>
</protein>